<dbReference type="InterPro" id="IPR000014">
    <property type="entry name" value="PAS"/>
</dbReference>
<organism evidence="5 6">
    <name type="scientific">Emticicia soli</name>
    <dbReference type="NCBI Taxonomy" id="2027878"/>
    <lineage>
        <taxon>Bacteria</taxon>
        <taxon>Pseudomonadati</taxon>
        <taxon>Bacteroidota</taxon>
        <taxon>Cytophagia</taxon>
        <taxon>Cytophagales</taxon>
        <taxon>Leadbetterellaceae</taxon>
        <taxon>Emticicia</taxon>
    </lineage>
</organism>
<evidence type="ECO:0000256" key="1">
    <source>
        <dbReference type="ARBA" id="ARBA00022630"/>
    </source>
</evidence>
<dbReference type="PANTHER" id="PTHR47429:SF8">
    <property type="entry name" value="PHOTOTROPIN-1-LIKE"/>
    <property type="match status" value="1"/>
</dbReference>
<protein>
    <submittedName>
        <fullName evidence="5">PAS domain-containing protein</fullName>
    </submittedName>
</protein>
<proteinExistence type="predicted"/>
<comment type="caution">
    <text evidence="5">The sequence shown here is derived from an EMBL/GenBank/DDBJ whole genome shotgun (WGS) entry which is preliminary data.</text>
</comment>
<dbReference type="EMBL" id="JBHULC010000038">
    <property type="protein sequence ID" value="MFD2523374.1"/>
    <property type="molecule type" value="Genomic_DNA"/>
</dbReference>
<evidence type="ECO:0000256" key="2">
    <source>
        <dbReference type="ARBA" id="ARBA00022643"/>
    </source>
</evidence>
<dbReference type="InterPro" id="IPR035965">
    <property type="entry name" value="PAS-like_dom_sf"/>
</dbReference>
<dbReference type="PROSITE" id="PS50113">
    <property type="entry name" value="PAC"/>
    <property type="match status" value="1"/>
</dbReference>
<keyword evidence="1" id="KW-0285">Flavoprotein</keyword>
<keyword evidence="6" id="KW-1185">Reference proteome</keyword>
<dbReference type="RefSeq" id="WP_340233087.1">
    <property type="nucleotide sequence ID" value="NZ_JBBEWC010000001.1"/>
</dbReference>
<dbReference type="Proteomes" id="UP001597510">
    <property type="component" value="Unassembled WGS sequence"/>
</dbReference>
<dbReference type="PANTHER" id="PTHR47429">
    <property type="entry name" value="PROTEIN TWIN LOV 1"/>
    <property type="match status" value="1"/>
</dbReference>
<accession>A0ABW5JCS3</accession>
<evidence type="ECO:0000313" key="5">
    <source>
        <dbReference type="EMBL" id="MFD2523374.1"/>
    </source>
</evidence>
<name>A0ABW5JCS3_9BACT</name>
<evidence type="ECO:0000259" key="4">
    <source>
        <dbReference type="PROSITE" id="PS50113"/>
    </source>
</evidence>
<reference evidence="6" key="1">
    <citation type="journal article" date="2019" name="Int. J. Syst. Evol. Microbiol.">
        <title>The Global Catalogue of Microorganisms (GCM) 10K type strain sequencing project: providing services to taxonomists for standard genome sequencing and annotation.</title>
        <authorList>
            <consortium name="The Broad Institute Genomics Platform"/>
            <consortium name="The Broad Institute Genome Sequencing Center for Infectious Disease"/>
            <person name="Wu L."/>
            <person name="Ma J."/>
        </authorList>
    </citation>
    <scope>NUCLEOTIDE SEQUENCE [LARGE SCALE GENOMIC DNA]</scope>
    <source>
        <strain evidence="6">KCTC 52344</strain>
    </source>
</reference>
<dbReference type="InterPro" id="IPR000700">
    <property type="entry name" value="PAS-assoc_C"/>
</dbReference>
<evidence type="ECO:0000313" key="6">
    <source>
        <dbReference type="Proteomes" id="UP001597510"/>
    </source>
</evidence>
<dbReference type="NCBIfam" id="TIGR00229">
    <property type="entry name" value="sensory_box"/>
    <property type="match status" value="1"/>
</dbReference>
<sequence>MFNLRKRLESLPKSKLPLSWDIANPLLPWHIQIQEDVTQLKKLIKLHKWELDLDYNKLLAHGFSIVITNLQKEIIWVCSNFLNMTGYTPKEAIGQKPSFLQGARTNKKQVELISEQLKRYETVSARLINYRKDNEPYLCEIKIYPLKNTEGQVTHFLAIEKDKDE</sequence>
<gene>
    <name evidence="5" type="ORF">ACFSR2_20925</name>
</gene>
<dbReference type="Pfam" id="PF13426">
    <property type="entry name" value="PAS_9"/>
    <property type="match status" value="1"/>
</dbReference>
<keyword evidence="2" id="KW-0288">FMN</keyword>
<dbReference type="Gene3D" id="3.30.450.20">
    <property type="entry name" value="PAS domain"/>
    <property type="match status" value="1"/>
</dbReference>
<keyword evidence="3" id="KW-0157">Chromophore</keyword>
<dbReference type="SUPFAM" id="SSF55785">
    <property type="entry name" value="PYP-like sensor domain (PAS domain)"/>
    <property type="match status" value="1"/>
</dbReference>
<feature type="domain" description="PAC" evidence="4">
    <location>
        <begin position="121"/>
        <end position="165"/>
    </location>
</feature>
<dbReference type="CDD" id="cd00130">
    <property type="entry name" value="PAS"/>
    <property type="match status" value="1"/>
</dbReference>
<evidence type="ECO:0000256" key="3">
    <source>
        <dbReference type="ARBA" id="ARBA00022991"/>
    </source>
</evidence>